<comment type="similarity">
    <text evidence="2 7">Belongs to the FPP/GGPP synthase family.</text>
</comment>
<evidence type="ECO:0000256" key="1">
    <source>
        <dbReference type="ARBA" id="ARBA00001946"/>
    </source>
</evidence>
<keyword evidence="6" id="KW-0414">Isoprene biosynthesis</keyword>
<dbReference type="InterPro" id="IPR033749">
    <property type="entry name" value="Polyprenyl_synt_CS"/>
</dbReference>
<evidence type="ECO:0000256" key="4">
    <source>
        <dbReference type="ARBA" id="ARBA00022723"/>
    </source>
</evidence>
<evidence type="ECO:0000256" key="2">
    <source>
        <dbReference type="ARBA" id="ARBA00006706"/>
    </source>
</evidence>
<gene>
    <name evidence="8" type="ORF">ACFFGH_14235</name>
</gene>
<dbReference type="EMBL" id="JBHLTG010000003">
    <property type="protein sequence ID" value="MFC0679000.1"/>
    <property type="molecule type" value="Genomic_DNA"/>
</dbReference>
<dbReference type="EC" id="2.5.1.-" evidence="8"/>
<evidence type="ECO:0000256" key="7">
    <source>
        <dbReference type="RuleBase" id="RU004466"/>
    </source>
</evidence>
<dbReference type="PANTHER" id="PTHR43281">
    <property type="entry name" value="FARNESYL DIPHOSPHATE SYNTHASE"/>
    <property type="match status" value="1"/>
</dbReference>
<dbReference type="PROSITE" id="PS00723">
    <property type="entry name" value="POLYPRENYL_SYNTHASE_1"/>
    <property type="match status" value="1"/>
</dbReference>
<proteinExistence type="inferred from homology"/>
<dbReference type="GO" id="GO:0016740">
    <property type="term" value="F:transferase activity"/>
    <property type="evidence" value="ECO:0007669"/>
    <property type="project" value="UniProtKB-KW"/>
</dbReference>
<dbReference type="Gene3D" id="1.10.600.10">
    <property type="entry name" value="Farnesyl Diphosphate Synthase"/>
    <property type="match status" value="1"/>
</dbReference>
<comment type="cofactor">
    <cofactor evidence="1">
        <name>Mg(2+)</name>
        <dbReference type="ChEBI" id="CHEBI:18420"/>
    </cofactor>
</comment>
<keyword evidence="3 7" id="KW-0808">Transferase</keyword>
<dbReference type="SUPFAM" id="SSF48576">
    <property type="entry name" value="Terpenoid synthases"/>
    <property type="match status" value="1"/>
</dbReference>
<reference evidence="8 9" key="1">
    <citation type="submission" date="2024-09" db="EMBL/GenBank/DDBJ databases">
        <authorList>
            <person name="Sun Q."/>
            <person name="Mori K."/>
        </authorList>
    </citation>
    <scope>NUCLEOTIDE SEQUENCE [LARGE SCALE GENOMIC DNA]</scope>
    <source>
        <strain evidence="8 9">KCTC 23076</strain>
    </source>
</reference>
<dbReference type="Proteomes" id="UP001589896">
    <property type="component" value="Unassembled WGS sequence"/>
</dbReference>
<dbReference type="InterPro" id="IPR008949">
    <property type="entry name" value="Isoprenoid_synthase_dom_sf"/>
</dbReference>
<dbReference type="SFLD" id="SFLDS00005">
    <property type="entry name" value="Isoprenoid_Synthase_Type_I"/>
    <property type="match status" value="1"/>
</dbReference>
<dbReference type="NCBIfam" id="NF045485">
    <property type="entry name" value="FPPsyn"/>
    <property type="match status" value="1"/>
</dbReference>
<protein>
    <submittedName>
        <fullName evidence="8">Polyprenyl synthetase family protein</fullName>
        <ecNumber evidence="8">2.5.1.-</ecNumber>
    </submittedName>
</protein>
<evidence type="ECO:0000313" key="9">
    <source>
        <dbReference type="Proteomes" id="UP001589896"/>
    </source>
</evidence>
<name>A0ABV6RPT9_9GAMM</name>
<keyword evidence="9" id="KW-1185">Reference proteome</keyword>
<sequence>MVEASMESWRARVDAALAVALPSPDTSPQRLHAAMRHAVLLGGKRMRPMLVYATGALFDADAARLDGAAVAVELIHAYSLVHDDLPAMDDDALRRGQPTVHVAFDDATAILAGDALQSLAFQALSLAPVEPVVAVQLMRTLAEAAGAGGMCGGQALDLDATGAATTLTVADLERLHSLKTGALIRAAVRMGALVGGADEARLALLDRYAAALGLAFQVRDDILDVEGDSATLGKTPGKDAAQSKATFPGLLGMTEARARLDELGHAMTDALASFGERAAPLAALGEYAIRRAN</sequence>
<evidence type="ECO:0000256" key="6">
    <source>
        <dbReference type="ARBA" id="ARBA00023229"/>
    </source>
</evidence>
<evidence type="ECO:0000313" key="8">
    <source>
        <dbReference type="EMBL" id="MFC0679000.1"/>
    </source>
</evidence>
<dbReference type="SFLD" id="SFLDG01017">
    <property type="entry name" value="Polyprenyl_Transferase_Like"/>
    <property type="match status" value="1"/>
</dbReference>
<organism evidence="8 9">
    <name type="scientific">Lysobacter korlensis</name>
    <dbReference type="NCBI Taxonomy" id="553636"/>
    <lineage>
        <taxon>Bacteria</taxon>
        <taxon>Pseudomonadati</taxon>
        <taxon>Pseudomonadota</taxon>
        <taxon>Gammaproteobacteria</taxon>
        <taxon>Lysobacterales</taxon>
        <taxon>Lysobacteraceae</taxon>
        <taxon>Lysobacter</taxon>
    </lineage>
</organism>
<comment type="caution">
    <text evidence="8">The sequence shown here is derived from an EMBL/GenBank/DDBJ whole genome shotgun (WGS) entry which is preliminary data.</text>
</comment>
<dbReference type="CDD" id="cd00685">
    <property type="entry name" value="Trans_IPPS_HT"/>
    <property type="match status" value="1"/>
</dbReference>
<dbReference type="PANTHER" id="PTHR43281:SF1">
    <property type="entry name" value="FARNESYL DIPHOSPHATE SYNTHASE"/>
    <property type="match status" value="1"/>
</dbReference>
<keyword evidence="4" id="KW-0479">Metal-binding</keyword>
<dbReference type="PROSITE" id="PS00444">
    <property type="entry name" value="POLYPRENYL_SYNTHASE_2"/>
    <property type="match status" value="1"/>
</dbReference>
<dbReference type="Pfam" id="PF00348">
    <property type="entry name" value="polyprenyl_synt"/>
    <property type="match status" value="1"/>
</dbReference>
<evidence type="ECO:0000256" key="5">
    <source>
        <dbReference type="ARBA" id="ARBA00022842"/>
    </source>
</evidence>
<keyword evidence="5" id="KW-0460">Magnesium</keyword>
<evidence type="ECO:0000256" key="3">
    <source>
        <dbReference type="ARBA" id="ARBA00022679"/>
    </source>
</evidence>
<dbReference type="InterPro" id="IPR053378">
    <property type="entry name" value="Prenyl_diphosphate_synthase"/>
</dbReference>
<dbReference type="InterPro" id="IPR000092">
    <property type="entry name" value="Polyprenyl_synt"/>
</dbReference>
<accession>A0ABV6RPT9</accession>
<dbReference type="RefSeq" id="WP_386669330.1">
    <property type="nucleotide sequence ID" value="NZ_JBHLTG010000003.1"/>
</dbReference>